<evidence type="ECO:0000313" key="4">
    <source>
        <dbReference type="Proteomes" id="UP001649230"/>
    </source>
</evidence>
<keyword evidence="2" id="KW-0732">Signal</keyword>
<protein>
    <submittedName>
        <fullName evidence="3">Uncharacterized protein</fullName>
    </submittedName>
</protein>
<sequence>MKRFKRSIRKSVAVTVTALSVLSSYNASAFAATTAGSADTTGNSNVASNTVVNNNDPGLPVFTNPSGNPVVPARASSL</sequence>
<reference evidence="3 4" key="1">
    <citation type="journal article" date="2024" name="Int. J. Syst. Evol. Microbiol.">
        <title>Paenibacillus hexagrammi sp. nov., a novel bacterium isolated from the gut content of Hexagrammos agrammus.</title>
        <authorList>
            <person name="Jung H.K."/>
            <person name="Kim D.G."/>
            <person name="Zin H."/>
            <person name="Park J."/>
            <person name="Jung H."/>
            <person name="Kim Y.O."/>
            <person name="Kong H.J."/>
            <person name="Kim J.W."/>
            <person name="Kim Y.S."/>
        </authorList>
    </citation>
    <scope>NUCLEOTIDE SEQUENCE [LARGE SCALE GENOMIC DNA]</scope>
    <source>
        <strain evidence="3 4">YPD9-1</strain>
    </source>
</reference>
<dbReference type="Proteomes" id="UP001649230">
    <property type="component" value="Chromosome"/>
</dbReference>
<dbReference type="EMBL" id="CP090978">
    <property type="protein sequence ID" value="UJF35474.1"/>
    <property type="molecule type" value="Genomic_DNA"/>
</dbReference>
<evidence type="ECO:0000313" key="3">
    <source>
        <dbReference type="EMBL" id="UJF35474.1"/>
    </source>
</evidence>
<keyword evidence="4" id="KW-1185">Reference proteome</keyword>
<evidence type="ECO:0000256" key="1">
    <source>
        <dbReference type="SAM" id="MobiDB-lite"/>
    </source>
</evidence>
<dbReference type="RefSeq" id="WP_235122040.1">
    <property type="nucleotide sequence ID" value="NZ_CP090978.1"/>
</dbReference>
<accession>A0ABY3SNE8</accession>
<feature type="chain" id="PRO_5047154076" evidence="2">
    <location>
        <begin position="32"/>
        <end position="78"/>
    </location>
</feature>
<organism evidence="3 4">
    <name type="scientific">Paenibacillus hexagrammi</name>
    <dbReference type="NCBI Taxonomy" id="2908839"/>
    <lineage>
        <taxon>Bacteria</taxon>
        <taxon>Bacillati</taxon>
        <taxon>Bacillota</taxon>
        <taxon>Bacilli</taxon>
        <taxon>Bacillales</taxon>
        <taxon>Paenibacillaceae</taxon>
        <taxon>Paenibacillus</taxon>
    </lineage>
</organism>
<evidence type="ECO:0000256" key="2">
    <source>
        <dbReference type="SAM" id="SignalP"/>
    </source>
</evidence>
<gene>
    <name evidence="3" type="ORF">L0M14_10435</name>
</gene>
<proteinExistence type="predicted"/>
<feature type="region of interest" description="Disordered" evidence="1">
    <location>
        <begin position="57"/>
        <end position="78"/>
    </location>
</feature>
<feature type="signal peptide" evidence="2">
    <location>
        <begin position="1"/>
        <end position="31"/>
    </location>
</feature>
<name>A0ABY3SNE8_9BACL</name>